<dbReference type="GO" id="GO:0004519">
    <property type="term" value="F:endonuclease activity"/>
    <property type="evidence" value="ECO:0007669"/>
    <property type="project" value="UniProtKB-KW"/>
</dbReference>
<dbReference type="SMART" id="SM00318">
    <property type="entry name" value="SNc"/>
    <property type="match status" value="1"/>
</dbReference>
<evidence type="ECO:0000313" key="5">
    <source>
        <dbReference type="EMBL" id="HEN41926.1"/>
    </source>
</evidence>
<dbReference type="GO" id="GO:0016787">
    <property type="term" value="F:hydrolase activity"/>
    <property type="evidence" value="ECO:0007669"/>
    <property type="project" value="UniProtKB-KW"/>
</dbReference>
<name>A0A831TYE0_GEOME</name>
<dbReference type="PROSITE" id="PS50830">
    <property type="entry name" value="TNASE_3"/>
    <property type="match status" value="1"/>
</dbReference>
<dbReference type="PANTHER" id="PTHR12302:SF3">
    <property type="entry name" value="SERINE_THREONINE-PROTEIN KINASE 31"/>
    <property type="match status" value="1"/>
</dbReference>
<comment type="caution">
    <text evidence="5">The sequence shown here is derived from an EMBL/GenBank/DDBJ whole genome shotgun (WGS) entry which is preliminary data.</text>
</comment>
<dbReference type="SUPFAM" id="SSF50199">
    <property type="entry name" value="Staphylococcal nuclease"/>
    <property type="match status" value="1"/>
</dbReference>
<evidence type="ECO:0000259" key="4">
    <source>
        <dbReference type="PROSITE" id="PS50830"/>
    </source>
</evidence>
<dbReference type="InterPro" id="IPR035437">
    <property type="entry name" value="SNase_OB-fold_sf"/>
</dbReference>
<accession>A0A831TYE0</accession>
<keyword evidence="3" id="KW-0378">Hydrolase</keyword>
<dbReference type="AlphaFoldDB" id="A0A831TYE0"/>
<reference evidence="5" key="1">
    <citation type="journal article" date="2020" name="mSystems">
        <title>Genome- and Community-Level Interaction Insights into Carbon Utilization and Element Cycling Functions of Hydrothermarchaeota in Hydrothermal Sediment.</title>
        <authorList>
            <person name="Zhou Z."/>
            <person name="Liu Y."/>
            <person name="Xu W."/>
            <person name="Pan J."/>
            <person name="Luo Z.H."/>
            <person name="Li M."/>
        </authorList>
    </citation>
    <scope>NUCLEOTIDE SEQUENCE [LARGE SCALE GENOMIC DNA]</scope>
    <source>
        <strain evidence="5">SpSt-349</strain>
    </source>
</reference>
<protein>
    <submittedName>
        <fullName evidence="5">Nuclease</fullName>
    </submittedName>
</protein>
<dbReference type="Gene3D" id="2.40.50.90">
    <property type="match status" value="1"/>
</dbReference>
<keyword evidence="1" id="KW-0540">Nuclease</keyword>
<dbReference type="InterPro" id="IPR016071">
    <property type="entry name" value="Staphylococal_nuclease_OB-fold"/>
</dbReference>
<sequence>MKTIGLSVLAVLVGLVVVGAGWGVSLAAGGRVTKVWDGDTVVIRPLGGGRSYTCRLYGIDAPETPKDGIPGQPYGQASAAELRRMALGREVAVEFTGEQSHGRQVGIIFLDGRDLNQEMVRRGYAWAYVRHLRRPHASAYLAAEQEARQAGRGLWRERNPVPPWEFRGKLRKDRR</sequence>
<organism evidence="5">
    <name type="scientific">Geobacter metallireducens</name>
    <dbReference type="NCBI Taxonomy" id="28232"/>
    <lineage>
        <taxon>Bacteria</taxon>
        <taxon>Pseudomonadati</taxon>
        <taxon>Thermodesulfobacteriota</taxon>
        <taxon>Desulfuromonadia</taxon>
        <taxon>Geobacterales</taxon>
        <taxon>Geobacteraceae</taxon>
        <taxon>Geobacter</taxon>
    </lineage>
</organism>
<dbReference type="EMBL" id="DSOV01000022">
    <property type="protein sequence ID" value="HEN41926.1"/>
    <property type="molecule type" value="Genomic_DNA"/>
</dbReference>
<gene>
    <name evidence="5" type="ORF">ENQ87_06050</name>
</gene>
<proteinExistence type="predicted"/>
<evidence type="ECO:0000256" key="2">
    <source>
        <dbReference type="ARBA" id="ARBA00022759"/>
    </source>
</evidence>
<dbReference type="Pfam" id="PF00565">
    <property type="entry name" value="SNase"/>
    <property type="match status" value="1"/>
</dbReference>
<feature type="domain" description="TNase-like" evidence="4">
    <location>
        <begin position="26"/>
        <end position="157"/>
    </location>
</feature>
<dbReference type="PANTHER" id="PTHR12302">
    <property type="entry name" value="EBNA2 BINDING PROTEIN P100"/>
    <property type="match status" value="1"/>
</dbReference>
<keyword evidence="2" id="KW-0255">Endonuclease</keyword>
<evidence type="ECO:0000256" key="3">
    <source>
        <dbReference type="ARBA" id="ARBA00022801"/>
    </source>
</evidence>
<evidence type="ECO:0000256" key="1">
    <source>
        <dbReference type="ARBA" id="ARBA00022722"/>
    </source>
</evidence>